<dbReference type="RefSeq" id="WP_170109200.1">
    <property type="nucleotide sequence ID" value="NZ_QAOH01000002.1"/>
</dbReference>
<sequence>MSRFLMGSALMLLTGCYGFVVAYQNLARCDGSAAPLVPARRKSDACHHYFA</sequence>
<evidence type="ECO:0000313" key="1">
    <source>
        <dbReference type="EMBL" id="PTQ75364.1"/>
    </source>
</evidence>
<dbReference type="Proteomes" id="UP000244077">
    <property type="component" value="Unassembled WGS sequence"/>
</dbReference>
<protein>
    <recommendedName>
        <fullName evidence="3">Lipoprotein</fullName>
    </recommendedName>
</protein>
<gene>
    <name evidence="1" type="ORF">C8N42_102284</name>
</gene>
<accession>A0A2T5HUY6</accession>
<organism evidence="1 2">
    <name type="scientific">Celeribacter persicus</name>
    <dbReference type="NCBI Taxonomy" id="1651082"/>
    <lineage>
        <taxon>Bacteria</taxon>
        <taxon>Pseudomonadati</taxon>
        <taxon>Pseudomonadota</taxon>
        <taxon>Alphaproteobacteria</taxon>
        <taxon>Rhodobacterales</taxon>
        <taxon>Roseobacteraceae</taxon>
        <taxon>Celeribacter</taxon>
    </lineage>
</organism>
<evidence type="ECO:0000313" key="2">
    <source>
        <dbReference type="Proteomes" id="UP000244077"/>
    </source>
</evidence>
<dbReference type="AlphaFoldDB" id="A0A2T5HUY6"/>
<reference evidence="1 2" key="1">
    <citation type="submission" date="2018-04" db="EMBL/GenBank/DDBJ databases">
        <title>Genomic Encyclopedia of Archaeal and Bacterial Type Strains, Phase II (KMG-II): from individual species to whole genera.</title>
        <authorList>
            <person name="Goeker M."/>
        </authorList>
    </citation>
    <scope>NUCLEOTIDE SEQUENCE [LARGE SCALE GENOMIC DNA]</scope>
    <source>
        <strain evidence="1 2">DSM 100434</strain>
    </source>
</reference>
<name>A0A2T5HUY6_9RHOB</name>
<dbReference type="PROSITE" id="PS51257">
    <property type="entry name" value="PROKAR_LIPOPROTEIN"/>
    <property type="match status" value="1"/>
</dbReference>
<keyword evidence="2" id="KW-1185">Reference proteome</keyword>
<dbReference type="EMBL" id="QAOH01000002">
    <property type="protein sequence ID" value="PTQ75364.1"/>
    <property type="molecule type" value="Genomic_DNA"/>
</dbReference>
<evidence type="ECO:0008006" key="3">
    <source>
        <dbReference type="Google" id="ProtNLM"/>
    </source>
</evidence>
<proteinExistence type="predicted"/>
<comment type="caution">
    <text evidence="1">The sequence shown here is derived from an EMBL/GenBank/DDBJ whole genome shotgun (WGS) entry which is preliminary data.</text>
</comment>